<evidence type="ECO:0008006" key="4">
    <source>
        <dbReference type="Google" id="ProtNLM"/>
    </source>
</evidence>
<keyword evidence="1" id="KW-0732">Signal</keyword>
<accession>A0A2N3YL02</accession>
<comment type="caution">
    <text evidence="2">The sequence shown here is derived from an EMBL/GenBank/DDBJ whole genome shotgun (WGS) entry which is preliminary data.</text>
</comment>
<protein>
    <recommendedName>
        <fullName evidence="4">Lipoprotein LprG</fullName>
    </recommendedName>
</protein>
<dbReference type="AlphaFoldDB" id="A0A2N3YL02"/>
<evidence type="ECO:0000256" key="1">
    <source>
        <dbReference type="SAM" id="SignalP"/>
    </source>
</evidence>
<dbReference type="PROSITE" id="PS51257">
    <property type="entry name" value="PROKAR_LIPOPROTEIN"/>
    <property type="match status" value="1"/>
</dbReference>
<evidence type="ECO:0000313" key="3">
    <source>
        <dbReference type="Proteomes" id="UP000233781"/>
    </source>
</evidence>
<sequence>MVRGWLLAAALTLAASVTGCSGVPGLPAPSTFGTGPSTSPAAPPTPPPVGELFFDTRTFALSAQSAHVAGTVLRGRVRVTIDLEGNASGTQQRLRVTAPGAGTAELLTVGDRTWLSGDQAFWSRRLGSAAAARPYRDKYLLVSPRQAAAVGPYTLRGLLTARFARPDVTTLQKRTRPALVEALGGDVVWRLGLGAGGLVVASDGSAALLRFTTVGTDPSDLRFDRWGQVGSFTEPAPADVITP</sequence>
<feature type="chain" id="PRO_5038545075" description="Lipoprotein LprG" evidence="1">
    <location>
        <begin position="22"/>
        <end position="243"/>
    </location>
</feature>
<keyword evidence="3" id="KW-1185">Reference proteome</keyword>
<reference evidence="2 3" key="1">
    <citation type="submission" date="2017-12" db="EMBL/GenBank/DDBJ databases">
        <title>Sequencing the genomes of 1000 Actinobacteria strains.</title>
        <authorList>
            <person name="Klenk H.-P."/>
        </authorList>
    </citation>
    <scope>NUCLEOTIDE SEQUENCE [LARGE SCALE GENOMIC DNA]</scope>
    <source>
        <strain evidence="2 3">DSM 12806</strain>
    </source>
</reference>
<dbReference type="Proteomes" id="UP000233781">
    <property type="component" value="Unassembled WGS sequence"/>
</dbReference>
<dbReference type="EMBL" id="PJNE01000001">
    <property type="protein sequence ID" value="PKW27479.1"/>
    <property type="molecule type" value="Genomic_DNA"/>
</dbReference>
<name>A0A2N3YL02_9MICO</name>
<organism evidence="2 3">
    <name type="scientific">Phycicoccus duodecadis</name>
    <dbReference type="NCBI Taxonomy" id="173053"/>
    <lineage>
        <taxon>Bacteria</taxon>
        <taxon>Bacillati</taxon>
        <taxon>Actinomycetota</taxon>
        <taxon>Actinomycetes</taxon>
        <taxon>Micrococcales</taxon>
        <taxon>Intrasporangiaceae</taxon>
        <taxon>Phycicoccus</taxon>
    </lineage>
</organism>
<evidence type="ECO:0000313" key="2">
    <source>
        <dbReference type="EMBL" id="PKW27479.1"/>
    </source>
</evidence>
<feature type="signal peptide" evidence="1">
    <location>
        <begin position="1"/>
        <end position="21"/>
    </location>
</feature>
<proteinExistence type="predicted"/>
<gene>
    <name evidence="2" type="ORF">ATL31_2323</name>
</gene>